<evidence type="ECO:0000313" key="2">
    <source>
        <dbReference type="Proteomes" id="UP000184330"/>
    </source>
</evidence>
<dbReference type="OrthoDB" id="3560297at2759"/>
<reference evidence="1 2" key="1">
    <citation type="submission" date="2016-03" db="EMBL/GenBank/DDBJ databases">
        <authorList>
            <person name="Ploux O."/>
        </authorList>
    </citation>
    <scope>NUCLEOTIDE SEQUENCE [LARGE SCALE GENOMIC DNA]</scope>
    <source>
        <strain evidence="1 2">UAMH 11012</strain>
    </source>
</reference>
<sequence>MGAQLNQSTSSDVLGSIFATLQSLEMRFEDQNMRLGTIKSSIVSLAYSDTSGSPKPLCSHHLSLVSNGKTPTPAVKALESTMNHSAASAYMASVMELRKRFSFEGRSNLALNREVIEHSAPHVGERYERVQAHEGVEYVDDDNDWYSQSVYSSRPLSHLELDVPPTSALPQKNTLRTNSNCEPVLYSPALHGAQHDLAMWCKKPAENSMNSMPGTPPHSFSA</sequence>
<gene>
    <name evidence="1" type="ORF">PAC_10229</name>
</gene>
<accession>A0A1L7X5N9</accession>
<evidence type="ECO:0000313" key="1">
    <source>
        <dbReference type="EMBL" id="CZR60333.1"/>
    </source>
</evidence>
<proteinExistence type="predicted"/>
<dbReference type="EMBL" id="FJOG01000015">
    <property type="protein sequence ID" value="CZR60333.1"/>
    <property type="molecule type" value="Genomic_DNA"/>
</dbReference>
<dbReference type="Proteomes" id="UP000184330">
    <property type="component" value="Unassembled WGS sequence"/>
</dbReference>
<keyword evidence="2" id="KW-1185">Reference proteome</keyword>
<dbReference type="AlphaFoldDB" id="A0A1L7X5N9"/>
<protein>
    <submittedName>
        <fullName evidence="1">Uncharacterized protein</fullName>
    </submittedName>
</protein>
<name>A0A1L7X5N9_9HELO</name>
<organism evidence="1 2">
    <name type="scientific">Phialocephala subalpina</name>
    <dbReference type="NCBI Taxonomy" id="576137"/>
    <lineage>
        <taxon>Eukaryota</taxon>
        <taxon>Fungi</taxon>
        <taxon>Dikarya</taxon>
        <taxon>Ascomycota</taxon>
        <taxon>Pezizomycotina</taxon>
        <taxon>Leotiomycetes</taxon>
        <taxon>Helotiales</taxon>
        <taxon>Mollisiaceae</taxon>
        <taxon>Phialocephala</taxon>
        <taxon>Phialocephala fortinii species complex</taxon>
    </lineage>
</organism>